<name>A0ABQ9J3T6_9CUCU</name>
<dbReference type="InterPro" id="IPR036167">
    <property type="entry name" value="tRNA_intron_Endo_cat-like_sf"/>
</dbReference>
<protein>
    <submittedName>
        <fullName evidence="1">Uncharacterized protein</fullName>
    </submittedName>
</protein>
<comment type="caution">
    <text evidence="1">The sequence shown here is derived from an EMBL/GenBank/DDBJ whole genome shotgun (WGS) entry which is preliminary data.</text>
</comment>
<dbReference type="Proteomes" id="UP001162164">
    <property type="component" value="Unassembled WGS sequence"/>
</dbReference>
<dbReference type="PANTHER" id="PTHR21227:SF0">
    <property type="entry name" value="TRNA-SPLICING ENDONUCLEASE SUBUNIT SEN2"/>
    <property type="match status" value="1"/>
</dbReference>
<dbReference type="SUPFAM" id="SSF53032">
    <property type="entry name" value="tRNA-intron endonuclease catalytic domain-like"/>
    <property type="match status" value="1"/>
</dbReference>
<accession>A0ABQ9J3T6</accession>
<dbReference type="EMBL" id="JAPWTJ010001355">
    <property type="protein sequence ID" value="KAJ8972368.1"/>
    <property type="molecule type" value="Genomic_DNA"/>
</dbReference>
<dbReference type="PANTHER" id="PTHR21227">
    <property type="entry name" value="TRNA-SPLICING ENDONUCLEASE SUBUNIT SEN2"/>
    <property type="match status" value="1"/>
</dbReference>
<evidence type="ECO:0000313" key="1">
    <source>
        <dbReference type="EMBL" id="KAJ8972368.1"/>
    </source>
</evidence>
<proteinExistence type="predicted"/>
<dbReference type="Gene3D" id="3.40.1350.10">
    <property type="match status" value="1"/>
</dbReference>
<gene>
    <name evidence="1" type="ORF">NQ317_018481</name>
</gene>
<dbReference type="InterPro" id="IPR006676">
    <property type="entry name" value="tRNA_splic"/>
</dbReference>
<reference evidence="1" key="1">
    <citation type="journal article" date="2023" name="Insect Mol. Biol.">
        <title>Genome sequencing provides insights into the evolution of gene families encoding plant cell wall-degrading enzymes in longhorned beetles.</title>
        <authorList>
            <person name="Shin N.R."/>
            <person name="Okamura Y."/>
            <person name="Kirsch R."/>
            <person name="Pauchet Y."/>
        </authorList>
    </citation>
    <scope>NUCLEOTIDE SEQUENCE</scope>
    <source>
        <strain evidence="1">MMC_N1</strain>
    </source>
</reference>
<evidence type="ECO:0000313" key="2">
    <source>
        <dbReference type="Proteomes" id="UP001162164"/>
    </source>
</evidence>
<dbReference type="InterPro" id="IPR011856">
    <property type="entry name" value="tRNA_endonuc-like_dom_sf"/>
</dbReference>
<sequence length="246" mass="28595">MELIGPKAKKGCKLPIKSPLPVILKKDGTIHKFKGLFTGFSVIIEDEEDMKNLISMGYFGKATFSRSYPQFTQNKTEIIRARQYERRKEWADKMSGKKILKKVIVVPDSDEETETYFTNLNPQYKIDSSSLKESVWMSLEEAFFLMNTVNCLNIYHEDQHCQPDKIWKLFSETDQTKQWIVKPVLYKQGPAFYHASYVVIIDLVDENFKRIEKLSRRNMDNVSLLSLNRLCETAGKELLIFSDNIG</sequence>
<organism evidence="1 2">
    <name type="scientific">Molorchus minor</name>
    <dbReference type="NCBI Taxonomy" id="1323400"/>
    <lineage>
        <taxon>Eukaryota</taxon>
        <taxon>Metazoa</taxon>
        <taxon>Ecdysozoa</taxon>
        <taxon>Arthropoda</taxon>
        <taxon>Hexapoda</taxon>
        <taxon>Insecta</taxon>
        <taxon>Pterygota</taxon>
        <taxon>Neoptera</taxon>
        <taxon>Endopterygota</taxon>
        <taxon>Coleoptera</taxon>
        <taxon>Polyphaga</taxon>
        <taxon>Cucujiformia</taxon>
        <taxon>Chrysomeloidea</taxon>
        <taxon>Cerambycidae</taxon>
        <taxon>Lamiinae</taxon>
        <taxon>Monochamini</taxon>
        <taxon>Molorchus</taxon>
    </lineage>
</organism>
<keyword evidence="2" id="KW-1185">Reference proteome</keyword>